<dbReference type="EMBL" id="MNCJ02000317">
    <property type="protein sequence ID" value="KAF5819823.1"/>
    <property type="molecule type" value="Genomic_DNA"/>
</dbReference>
<evidence type="ECO:0000313" key="2">
    <source>
        <dbReference type="EMBL" id="KAF5819823.1"/>
    </source>
</evidence>
<organism evidence="3 4">
    <name type="scientific">Helianthus annuus</name>
    <name type="common">Common sunflower</name>
    <dbReference type="NCBI Taxonomy" id="4232"/>
    <lineage>
        <taxon>Eukaryota</taxon>
        <taxon>Viridiplantae</taxon>
        <taxon>Streptophyta</taxon>
        <taxon>Embryophyta</taxon>
        <taxon>Tracheophyta</taxon>
        <taxon>Spermatophyta</taxon>
        <taxon>Magnoliopsida</taxon>
        <taxon>eudicotyledons</taxon>
        <taxon>Gunneridae</taxon>
        <taxon>Pentapetalae</taxon>
        <taxon>asterids</taxon>
        <taxon>campanulids</taxon>
        <taxon>Asterales</taxon>
        <taxon>Asteraceae</taxon>
        <taxon>Asteroideae</taxon>
        <taxon>Heliantheae alliance</taxon>
        <taxon>Heliantheae</taxon>
        <taxon>Helianthus</taxon>
    </lineage>
</organism>
<evidence type="ECO:0000256" key="1">
    <source>
        <dbReference type="SAM" id="Phobius"/>
    </source>
</evidence>
<sequence>MHEVRLVITQVFYTSSKNLHWQGLKHGWLTSQRKAGRRARTWTHTVSVSGSLLSMYVGVLIFMNVKSLRKEYETNESI</sequence>
<feature type="transmembrane region" description="Helical" evidence="1">
    <location>
        <begin position="42"/>
        <end position="63"/>
    </location>
</feature>
<evidence type="ECO:0000313" key="3">
    <source>
        <dbReference type="EMBL" id="OTG33442.1"/>
    </source>
</evidence>
<keyword evidence="1" id="KW-0472">Membrane</keyword>
<accession>A0A251VEU7</accession>
<keyword evidence="1" id="KW-0812">Transmembrane</keyword>
<reference evidence="2" key="3">
    <citation type="submission" date="2020-06" db="EMBL/GenBank/DDBJ databases">
        <title>Helianthus annuus Genome sequencing and assembly Release 2.</title>
        <authorList>
            <person name="Gouzy J."/>
            <person name="Langlade N."/>
            <person name="Munos S."/>
        </authorList>
    </citation>
    <scope>NUCLEOTIDE SEQUENCE</scope>
    <source>
        <tissue evidence="2">Leaves</tissue>
    </source>
</reference>
<reference evidence="2 4" key="1">
    <citation type="journal article" date="2017" name="Nature">
        <title>The sunflower genome provides insights into oil metabolism, flowering and Asterid evolution.</title>
        <authorList>
            <person name="Badouin H."/>
            <person name="Gouzy J."/>
            <person name="Grassa C.J."/>
            <person name="Murat F."/>
            <person name="Staton S.E."/>
            <person name="Cottret L."/>
            <person name="Lelandais-Briere C."/>
            <person name="Owens G.L."/>
            <person name="Carrere S."/>
            <person name="Mayjonade B."/>
            <person name="Legrand L."/>
            <person name="Gill N."/>
            <person name="Kane N.C."/>
            <person name="Bowers J.E."/>
            <person name="Hubner S."/>
            <person name="Bellec A."/>
            <person name="Berard A."/>
            <person name="Berges H."/>
            <person name="Blanchet N."/>
            <person name="Boniface M.C."/>
            <person name="Brunel D."/>
            <person name="Catrice O."/>
            <person name="Chaidir N."/>
            <person name="Claudel C."/>
            <person name="Donnadieu C."/>
            <person name="Faraut T."/>
            <person name="Fievet G."/>
            <person name="Helmstetter N."/>
            <person name="King M."/>
            <person name="Knapp S.J."/>
            <person name="Lai Z."/>
            <person name="Le Paslier M.C."/>
            <person name="Lippi Y."/>
            <person name="Lorenzon L."/>
            <person name="Mandel J.R."/>
            <person name="Marage G."/>
            <person name="Marchand G."/>
            <person name="Marquand E."/>
            <person name="Bret-Mestries E."/>
            <person name="Morien E."/>
            <person name="Nambeesan S."/>
            <person name="Nguyen T."/>
            <person name="Pegot-Espagnet P."/>
            <person name="Pouilly N."/>
            <person name="Raftis F."/>
            <person name="Sallet E."/>
            <person name="Schiex T."/>
            <person name="Thomas J."/>
            <person name="Vandecasteele C."/>
            <person name="Vares D."/>
            <person name="Vear F."/>
            <person name="Vautrin S."/>
            <person name="Crespi M."/>
            <person name="Mangin B."/>
            <person name="Burke J.M."/>
            <person name="Salse J."/>
            <person name="Munos S."/>
            <person name="Vincourt P."/>
            <person name="Rieseberg L.H."/>
            <person name="Langlade N.B."/>
        </authorList>
    </citation>
    <scope>NUCLEOTIDE SEQUENCE [LARGE SCALE GENOMIC DNA]</scope>
    <source>
        <strain evidence="4">cv. SF193</strain>
        <tissue evidence="2">Leaves</tissue>
    </source>
</reference>
<name>A0A251VEU7_HELAN</name>
<dbReference type="InParanoid" id="A0A251VEU7"/>
<evidence type="ECO:0000313" key="4">
    <source>
        <dbReference type="Proteomes" id="UP000215914"/>
    </source>
</evidence>
<dbReference type="Gramene" id="mRNA:HanXRQr2_Chr02g0081951">
    <property type="protein sequence ID" value="mRNA:HanXRQr2_Chr02g0081951"/>
    <property type="gene ID" value="HanXRQr2_Chr02g0081951"/>
</dbReference>
<dbReference type="AlphaFoldDB" id="A0A251VEU7"/>
<reference evidence="3" key="2">
    <citation type="submission" date="2017-02" db="EMBL/GenBank/DDBJ databases">
        <title>Sunflower complete genome.</title>
        <authorList>
            <person name="Langlade N."/>
            <person name="Munos S."/>
        </authorList>
    </citation>
    <scope>NUCLEOTIDE SEQUENCE [LARGE SCALE GENOMIC DNA]</scope>
    <source>
        <tissue evidence="3">Leaves</tissue>
    </source>
</reference>
<dbReference type="EMBL" id="CM007891">
    <property type="protein sequence ID" value="OTG33442.1"/>
    <property type="molecule type" value="Genomic_DNA"/>
</dbReference>
<gene>
    <name evidence="3" type="ORF">HannXRQ_Chr02g0034771</name>
    <name evidence="2" type="ORF">HanXRQr2_Chr02g0081951</name>
</gene>
<keyword evidence="4" id="KW-1185">Reference proteome</keyword>
<protein>
    <submittedName>
        <fullName evidence="3">Uncharacterized protein</fullName>
    </submittedName>
</protein>
<keyword evidence="1" id="KW-1133">Transmembrane helix</keyword>
<proteinExistence type="predicted"/>
<dbReference type="Proteomes" id="UP000215914">
    <property type="component" value="Chromosome 2"/>
</dbReference>